<evidence type="ECO:0000313" key="2">
    <source>
        <dbReference type="Proteomes" id="UP000440224"/>
    </source>
</evidence>
<name>A0A6N7PNM7_9BACT</name>
<comment type="caution">
    <text evidence="1">The sequence shown here is derived from an EMBL/GenBank/DDBJ whole genome shotgun (WGS) entry which is preliminary data.</text>
</comment>
<dbReference type="EMBL" id="WJIE01000005">
    <property type="protein sequence ID" value="MRG93772.1"/>
    <property type="molecule type" value="Genomic_DNA"/>
</dbReference>
<gene>
    <name evidence="1" type="ORF">GF068_17905</name>
</gene>
<dbReference type="AlphaFoldDB" id="A0A6N7PNM7"/>
<dbReference type="Proteomes" id="UP000440224">
    <property type="component" value="Unassembled WGS sequence"/>
</dbReference>
<organism evidence="1 2">
    <name type="scientific">Polyangium spumosum</name>
    <dbReference type="NCBI Taxonomy" id="889282"/>
    <lineage>
        <taxon>Bacteria</taxon>
        <taxon>Pseudomonadati</taxon>
        <taxon>Myxococcota</taxon>
        <taxon>Polyangia</taxon>
        <taxon>Polyangiales</taxon>
        <taxon>Polyangiaceae</taxon>
        <taxon>Polyangium</taxon>
    </lineage>
</organism>
<protein>
    <submittedName>
        <fullName evidence="1">Uncharacterized protein</fullName>
    </submittedName>
</protein>
<sequence length="87" mass="9193">MPGIMFIMGGIPPMGIPVMGDPIMDEGIIDIGMFMAGIALVTARSPFLPSFQGSYPPDGGGAIREIPSFLQCARNERKNLSGRPGRA</sequence>
<evidence type="ECO:0000313" key="1">
    <source>
        <dbReference type="EMBL" id="MRG93772.1"/>
    </source>
</evidence>
<reference evidence="1 2" key="1">
    <citation type="submission" date="2019-10" db="EMBL/GenBank/DDBJ databases">
        <title>A soil myxobacterium in the family Polyangiaceae.</title>
        <authorList>
            <person name="Li Y."/>
            <person name="Wang J."/>
        </authorList>
    </citation>
    <scope>NUCLEOTIDE SEQUENCE [LARGE SCALE GENOMIC DNA]</scope>
    <source>
        <strain evidence="1 2">DSM 14734</strain>
    </source>
</reference>
<proteinExistence type="predicted"/>
<keyword evidence="2" id="KW-1185">Reference proteome</keyword>
<accession>A0A6N7PNM7</accession>